<feature type="transmembrane region" description="Helical" evidence="1">
    <location>
        <begin position="48"/>
        <end position="72"/>
    </location>
</feature>
<protein>
    <submittedName>
        <fullName evidence="2">Uncharacterized protein</fullName>
    </submittedName>
</protein>
<keyword evidence="1" id="KW-1133">Transmembrane helix</keyword>
<keyword evidence="1" id="KW-0472">Membrane</keyword>
<organism evidence="2 3">
    <name type="scientific">Eschrichtius robustus</name>
    <name type="common">California gray whale</name>
    <name type="synonym">Eschrichtius gibbosus</name>
    <dbReference type="NCBI Taxonomy" id="9764"/>
    <lineage>
        <taxon>Eukaryota</taxon>
        <taxon>Metazoa</taxon>
        <taxon>Chordata</taxon>
        <taxon>Craniata</taxon>
        <taxon>Vertebrata</taxon>
        <taxon>Euteleostomi</taxon>
        <taxon>Mammalia</taxon>
        <taxon>Eutheria</taxon>
        <taxon>Laurasiatheria</taxon>
        <taxon>Artiodactyla</taxon>
        <taxon>Whippomorpha</taxon>
        <taxon>Cetacea</taxon>
        <taxon>Mysticeti</taxon>
        <taxon>Eschrichtiidae</taxon>
        <taxon>Eschrichtius</taxon>
    </lineage>
</organism>
<dbReference type="EMBL" id="JAIQCJ010002315">
    <property type="protein sequence ID" value="KAJ8777177.1"/>
    <property type="molecule type" value="Genomic_DNA"/>
</dbReference>
<accession>A0AB34GCX1</accession>
<evidence type="ECO:0000256" key="1">
    <source>
        <dbReference type="SAM" id="Phobius"/>
    </source>
</evidence>
<name>A0AB34GCX1_ESCRO</name>
<gene>
    <name evidence="2" type="ORF">J1605_014560</name>
</gene>
<evidence type="ECO:0000313" key="2">
    <source>
        <dbReference type="EMBL" id="KAJ8777177.1"/>
    </source>
</evidence>
<dbReference type="Proteomes" id="UP001159641">
    <property type="component" value="Unassembled WGS sequence"/>
</dbReference>
<dbReference type="AlphaFoldDB" id="A0AB34GCX1"/>
<keyword evidence="1" id="KW-0812">Transmembrane</keyword>
<comment type="caution">
    <text evidence="2">The sequence shown here is derived from an EMBL/GenBank/DDBJ whole genome shotgun (WGS) entry which is preliminary data.</text>
</comment>
<reference evidence="2 3" key="1">
    <citation type="submission" date="2022-11" db="EMBL/GenBank/DDBJ databases">
        <title>Whole genome sequence of Eschrichtius robustus ER-17-0199.</title>
        <authorList>
            <person name="Bruniche-Olsen A."/>
            <person name="Black A.N."/>
            <person name="Fields C.J."/>
            <person name="Walden K."/>
            <person name="Dewoody J.A."/>
        </authorList>
    </citation>
    <scope>NUCLEOTIDE SEQUENCE [LARGE SCALE GENOMIC DNA]</scope>
    <source>
        <strain evidence="2">ER-17-0199</strain>
        <tissue evidence="2">Blubber</tissue>
    </source>
</reference>
<sequence length="250" mass="27723">MLTTCKEQVSQCGWAGAREEEQYKMRSEVKGKVPVGQGAYMQPLDEPLFTPVLVACMSIMALLLLLLLLLLYKYKQHVLSGAGGHPFHFRVAMEKWDRVFWALNEKGQNSIAVARCLVHLGLSFPSKPSGVEPLRVCLLSRSVMLSFLEATQRQMDRATLGNQREEVAFASHMSQGQKRSLAGFRSVDSSSSTHLSYTDLLGVLDSGLDYSNLPSSSSELEEESSSEHLACCEQGDIAQPLLQPNNYQFC</sequence>
<proteinExistence type="predicted"/>
<keyword evidence="3" id="KW-1185">Reference proteome</keyword>
<evidence type="ECO:0000313" key="3">
    <source>
        <dbReference type="Proteomes" id="UP001159641"/>
    </source>
</evidence>